<dbReference type="SMART" id="SM00231">
    <property type="entry name" value="FA58C"/>
    <property type="match status" value="2"/>
</dbReference>
<dbReference type="CDD" id="cd00057">
    <property type="entry name" value="FA58C"/>
    <property type="match status" value="2"/>
</dbReference>
<keyword evidence="1 3" id="KW-0245">EGF-like domain</keyword>
<dbReference type="FunFam" id="2.10.25.10:FF:000226">
    <property type="entry name" value="EGF-like repeat and discoidin I-like domain-containing protein 3"/>
    <property type="match status" value="1"/>
</dbReference>
<dbReference type="PROSITE" id="PS01285">
    <property type="entry name" value="FA58C_1"/>
    <property type="match status" value="1"/>
</dbReference>
<dbReference type="Proteomes" id="UP000288216">
    <property type="component" value="Unassembled WGS sequence"/>
</dbReference>
<dbReference type="OrthoDB" id="2121828at2759"/>
<comment type="caution">
    <text evidence="7">The sequence shown here is derived from an EMBL/GenBank/DDBJ whole genome shotgun (WGS) entry which is preliminary data.</text>
</comment>
<feature type="disulfide bond" evidence="3">
    <location>
        <begin position="52"/>
        <end position="61"/>
    </location>
</feature>
<dbReference type="SUPFAM" id="SSF49785">
    <property type="entry name" value="Galactose-binding domain-like"/>
    <property type="match status" value="2"/>
</dbReference>
<evidence type="ECO:0000256" key="3">
    <source>
        <dbReference type="PROSITE-ProRule" id="PRU00076"/>
    </source>
</evidence>
<feature type="signal peptide" evidence="4">
    <location>
        <begin position="1"/>
        <end position="22"/>
    </location>
</feature>
<evidence type="ECO:0008006" key="9">
    <source>
        <dbReference type="Google" id="ProtNLM"/>
    </source>
</evidence>
<dbReference type="SUPFAM" id="SSF57196">
    <property type="entry name" value="EGF/Laminin"/>
    <property type="match status" value="3"/>
</dbReference>
<dbReference type="InterPro" id="IPR018097">
    <property type="entry name" value="EGF_Ca-bd_CS"/>
</dbReference>
<dbReference type="Gene3D" id="2.60.120.260">
    <property type="entry name" value="Galactose-binding domain-like"/>
    <property type="match status" value="2"/>
</dbReference>
<dbReference type="GO" id="GO:0005886">
    <property type="term" value="C:plasma membrane"/>
    <property type="evidence" value="ECO:0007669"/>
    <property type="project" value="TreeGrafter"/>
</dbReference>
<dbReference type="FunFam" id="2.10.25.10:FF:000118">
    <property type="entry name" value="protein delta homolog 2"/>
    <property type="match status" value="1"/>
</dbReference>
<dbReference type="AlphaFoldDB" id="A0A401NY98"/>
<reference evidence="7 8" key="1">
    <citation type="journal article" date="2018" name="Nat. Ecol. Evol.">
        <title>Shark genomes provide insights into elasmobranch evolution and the origin of vertebrates.</title>
        <authorList>
            <person name="Hara Y"/>
            <person name="Yamaguchi K"/>
            <person name="Onimaru K"/>
            <person name="Kadota M"/>
            <person name="Koyanagi M"/>
            <person name="Keeley SD"/>
            <person name="Tatsumi K"/>
            <person name="Tanaka K"/>
            <person name="Motone F"/>
            <person name="Kageyama Y"/>
            <person name="Nozu R"/>
            <person name="Adachi N"/>
            <person name="Nishimura O"/>
            <person name="Nakagawa R"/>
            <person name="Tanegashima C"/>
            <person name="Kiyatake I"/>
            <person name="Matsumoto R"/>
            <person name="Murakumo K"/>
            <person name="Nishida K"/>
            <person name="Terakita A"/>
            <person name="Kuratani S"/>
            <person name="Sato K"/>
            <person name="Hyodo S Kuraku.S."/>
        </authorList>
    </citation>
    <scope>NUCLEOTIDE SEQUENCE [LARGE SCALE GENOMIC DNA]</scope>
</reference>
<dbReference type="PROSITE" id="PS01286">
    <property type="entry name" value="FA58C_2"/>
    <property type="match status" value="2"/>
</dbReference>
<dbReference type="CDD" id="cd00054">
    <property type="entry name" value="EGF_CA"/>
    <property type="match status" value="3"/>
</dbReference>
<dbReference type="GO" id="GO:0005509">
    <property type="term" value="F:calcium ion binding"/>
    <property type="evidence" value="ECO:0007669"/>
    <property type="project" value="InterPro"/>
</dbReference>
<dbReference type="FunFam" id="2.60.120.260:FF:000002">
    <property type="entry name" value="Coagulation factor VIII"/>
    <property type="match status" value="2"/>
</dbReference>
<evidence type="ECO:0000256" key="1">
    <source>
        <dbReference type="ARBA" id="ARBA00022536"/>
    </source>
</evidence>
<name>A0A401NY98_SCYTO</name>
<dbReference type="PROSITE" id="PS50022">
    <property type="entry name" value="FA58C_3"/>
    <property type="match status" value="2"/>
</dbReference>
<keyword evidence="4" id="KW-0732">Signal</keyword>
<dbReference type="PROSITE" id="PS00022">
    <property type="entry name" value="EGF_1"/>
    <property type="match status" value="3"/>
</dbReference>
<feature type="domain" description="F5/8 type C" evidence="5">
    <location>
        <begin position="315"/>
        <end position="472"/>
    </location>
</feature>
<dbReference type="InterPro" id="IPR000742">
    <property type="entry name" value="EGF"/>
</dbReference>
<evidence type="ECO:0000256" key="2">
    <source>
        <dbReference type="ARBA" id="ARBA00023157"/>
    </source>
</evidence>
<accession>A0A401NY98</accession>
<sequence length="474" mass="53659">MQPRYKPKFCFAFLLTCTFALGSSEHSCQFDPCQNGGTCLYGVSSDPYYCICMDGFTGKDCTEVEQGPCQPNPCQNDGLCELVSRRGDVFSEYTCKCPTGYQGIHCQTNVDDCSSQPCNNGGHCEDLDADFSCDCPSPYVGKSCQFTCASPLGMEGRSIDDHQISASSVHLGFLGLKRWRPELARLNNRGIVNAWSMATFDLNPWFQVNLLRRMRITGIITQGALAVGTPEYIKLFKMAYSFDGVNFMIFRISGSDKDKLFTGNRNNNEQKRNLIDPPIDAQYIRLIPVVCQRACTLRMELIGCELNVYLNTTGCSEPLGMKSRFIRNNQITASSTYKMWGIDVFTWAPCLARLDKQGKTNAWTAELSNKSQWLQIDLLMPKKVTGIITQGAKDFGVAQYVESFKIAYSDDRESWSIYQDDITRTDKVFQGNYDNYSHKRNIFDPPFYAQFVRILPQTWHERITLRVELLGCQE</sequence>
<dbReference type="InterPro" id="IPR000152">
    <property type="entry name" value="EGF-type_Asp/Asn_hydroxyl_site"/>
</dbReference>
<dbReference type="STRING" id="75743.A0A401NY98"/>
<feature type="domain" description="EGF-like" evidence="6">
    <location>
        <begin position="24"/>
        <end position="62"/>
    </location>
</feature>
<evidence type="ECO:0000313" key="7">
    <source>
        <dbReference type="EMBL" id="GCB65858.1"/>
    </source>
</evidence>
<comment type="caution">
    <text evidence="3">Lacks conserved residue(s) required for the propagation of feature annotation.</text>
</comment>
<feature type="chain" id="PRO_5019360853" description="Lactadherin" evidence="4">
    <location>
        <begin position="23"/>
        <end position="474"/>
    </location>
</feature>
<dbReference type="InterPro" id="IPR000421">
    <property type="entry name" value="FA58C"/>
</dbReference>
<dbReference type="InterPro" id="IPR001881">
    <property type="entry name" value="EGF-like_Ca-bd_dom"/>
</dbReference>
<feature type="disulfide bond" evidence="3">
    <location>
        <begin position="97"/>
        <end position="106"/>
    </location>
</feature>
<feature type="disulfide bond" evidence="3">
    <location>
        <begin position="135"/>
        <end position="144"/>
    </location>
</feature>
<dbReference type="InterPro" id="IPR050633">
    <property type="entry name" value="Neuropilin_MCO_CoagFactor"/>
</dbReference>
<dbReference type="PANTHER" id="PTHR46806">
    <property type="entry name" value="F5/8 TYPE C DOMAIN-CONTAINING PROTEIN"/>
    <property type="match status" value="1"/>
</dbReference>
<keyword evidence="2 3" id="KW-1015">Disulfide bond</keyword>
<dbReference type="Pfam" id="PF00008">
    <property type="entry name" value="EGF"/>
    <property type="match status" value="3"/>
</dbReference>
<dbReference type="SMART" id="SM00179">
    <property type="entry name" value="EGF_CA"/>
    <property type="match status" value="3"/>
</dbReference>
<dbReference type="SMART" id="SM00181">
    <property type="entry name" value="EGF"/>
    <property type="match status" value="3"/>
</dbReference>
<dbReference type="Gene3D" id="2.10.25.10">
    <property type="entry name" value="Laminin"/>
    <property type="match status" value="3"/>
</dbReference>
<evidence type="ECO:0000259" key="6">
    <source>
        <dbReference type="PROSITE" id="PS50026"/>
    </source>
</evidence>
<dbReference type="EMBL" id="BFAA01005605">
    <property type="protein sequence ID" value="GCB65858.1"/>
    <property type="molecule type" value="Genomic_DNA"/>
</dbReference>
<dbReference type="OMA" id="CHRGCTV"/>
<evidence type="ECO:0000259" key="5">
    <source>
        <dbReference type="PROSITE" id="PS50022"/>
    </source>
</evidence>
<evidence type="ECO:0000256" key="4">
    <source>
        <dbReference type="SAM" id="SignalP"/>
    </source>
</evidence>
<keyword evidence="8" id="KW-1185">Reference proteome</keyword>
<protein>
    <recommendedName>
        <fullName evidence="9">Lactadherin</fullName>
    </recommendedName>
</protein>
<dbReference type="GO" id="GO:0038023">
    <property type="term" value="F:signaling receptor activity"/>
    <property type="evidence" value="ECO:0007669"/>
    <property type="project" value="TreeGrafter"/>
</dbReference>
<evidence type="ECO:0000313" key="8">
    <source>
        <dbReference type="Proteomes" id="UP000288216"/>
    </source>
</evidence>
<feature type="disulfide bond" evidence="3">
    <location>
        <begin position="33"/>
        <end position="50"/>
    </location>
</feature>
<dbReference type="InterPro" id="IPR008979">
    <property type="entry name" value="Galactose-bd-like_sf"/>
</dbReference>
<organism evidence="7 8">
    <name type="scientific">Scyliorhinus torazame</name>
    <name type="common">Cloudy catshark</name>
    <name type="synonym">Catulus torazame</name>
    <dbReference type="NCBI Taxonomy" id="75743"/>
    <lineage>
        <taxon>Eukaryota</taxon>
        <taxon>Metazoa</taxon>
        <taxon>Chordata</taxon>
        <taxon>Craniata</taxon>
        <taxon>Vertebrata</taxon>
        <taxon>Chondrichthyes</taxon>
        <taxon>Elasmobranchii</taxon>
        <taxon>Galeomorphii</taxon>
        <taxon>Galeoidea</taxon>
        <taxon>Carcharhiniformes</taxon>
        <taxon>Scyliorhinidae</taxon>
        <taxon>Scyliorhinus</taxon>
    </lineage>
</organism>
<feature type="domain" description="EGF-like" evidence="6">
    <location>
        <begin position="109"/>
        <end position="145"/>
    </location>
</feature>
<dbReference type="PROSITE" id="PS01187">
    <property type="entry name" value="EGF_CA"/>
    <property type="match status" value="1"/>
</dbReference>
<dbReference type="PANTHER" id="PTHR46806:SF7">
    <property type="entry name" value="COAGULATION FACTOR VIII"/>
    <property type="match status" value="1"/>
</dbReference>
<gene>
    <name evidence="7" type="ORF">scyTo_0011924</name>
</gene>
<dbReference type="PROSITE" id="PS01186">
    <property type="entry name" value="EGF_2"/>
    <property type="match status" value="2"/>
</dbReference>
<dbReference type="Pfam" id="PF00754">
    <property type="entry name" value="F5_F8_type_C"/>
    <property type="match status" value="2"/>
</dbReference>
<dbReference type="PROSITE" id="PS50026">
    <property type="entry name" value="EGF_3"/>
    <property type="match status" value="3"/>
</dbReference>
<feature type="domain" description="EGF-like" evidence="6">
    <location>
        <begin position="65"/>
        <end position="107"/>
    </location>
</feature>
<feature type="domain" description="F5/8 type C" evidence="5">
    <location>
        <begin position="148"/>
        <end position="304"/>
    </location>
</feature>
<dbReference type="PROSITE" id="PS00010">
    <property type="entry name" value="ASX_HYDROXYL"/>
    <property type="match status" value="1"/>
</dbReference>
<proteinExistence type="predicted"/>